<dbReference type="InterPro" id="IPR032567">
    <property type="entry name" value="RTL1-rel"/>
</dbReference>
<sequence length="390" mass="43056">MNQGPVKACTYKDFSNARPRTFNGTGGVIALKRWIEKVELVFEICECPEGSKVKFTTCTFIDQALSWWNGHIEAMTLPVANSMSLEELKEMLIAEYCPRGEVQKLEQELCNLTVQNSDIDVYISRFNELVLLYPGMITSEGNKVERFIWGLTPPIQGNVIASKPETYDSAKRLAKKLYDHDDKKSTKATEGESKQEGGNKKNWDNKRKGRQNSGPSKKPKTIAVHSATTPAAPAPPAPASTTTAPAKSYAGSNPKCDKCNYHHFGACKDFQCTNCNRKGHTVRYCKMPPQQNKQPNDNNAGASRACYGCGETGHFKHNCPKNDNQNAGRVLSMGQGEAVQDPTVVSGTFPLNNSYACILFNSGAKQSFVSHGFKHLLDQNPCKLIETFTV</sequence>
<dbReference type="InterPro" id="IPR045358">
    <property type="entry name" value="Ty3_capsid"/>
</dbReference>
<feature type="domain" description="CCHC-type" evidence="3">
    <location>
        <begin position="306"/>
        <end position="321"/>
    </location>
</feature>
<organism evidence="4 5">
    <name type="scientific">Lactuca virosa</name>
    <dbReference type="NCBI Taxonomy" id="75947"/>
    <lineage>
        <taxon>Eukaryota</taxon>
        <taxon>Viridiplantae</taxon>
        <taxon>Streptophyta</taxon>
        <taxon>Embryophyta</taxon>
        <taxon>Tracheophyta</taxon>
        <taxon>Spermatophyta</taxon>
        <taxon>Magnoliopsida</taxon>
        <taxon>eudicotyledons</taxon>
        <taxon>Gunneridae</taxon>
        <taxon>Pentapetalae</taxon>
        <taxon>asterids</taxon>
        <taxon>campanulids</taxon>
        <taxon>Asterales</taxon>
        <taxon>Asteraceae</taxon>
        <taxon>Cichorioideae</taxon>
        <taxon>Cichorieae</taxon>
        <taxon>Lactucinae</taxon>
        <taxon>Lactuca</taxon>
    </lineage>
</organism>
<name>A0AAU9PN97_9ASTR</name>
<dbReference type="Pfam" id="PF08284">
    <property type="entry name" value="RVP_2"/>
    <property type="match status" value="1"/>
</dbReference>
<accession>A0AAU9PN97</accession>
<keyword evidence="1" id="KW-0862">Zinc</keyword>
<dbReference type="SMART" id="SM00343">
    <property type="entry name" value="ZnF_C2HC"/>
    <property type="match status" value="2"/>
</dbReference>
<dbReference type="SUPFAM" id="SSF57756">
    <property type="entry name" value="Retrovirus zinc finger-like domains"/>
    <property type="match status" value="1"/>
</dbReference>
<dbReference type="PANTHER" id="PTHR15503:SF45">
    <property type="entry name" value="RNA-DIRECTED DNA POLYMERASE HOMOLOG"/>
    <property type="match status" value="1"/>
</dbReference>
<proteinExistence type="predicted"/>
<dbReference type="EMBL" id="CAKMRJ010005745">
    <property type="protein sequence ID" value="CAH1451841.1"/>
    <property type="molecule type" value="Genomic_DNA"/>
</dbReference>
<dbReference type="Proteomes" id="UP001157418">
    <property type="component" value="Unassembled WGS sequence"/>
</dbReference>
<evidence type="ECO:0000256" key="1">
    <source>
        <dbReference type="PROSITE-ProRule" id="PRU00047"/>
    </source>
</evidence>
<dbReference type="InterPro" id="IPR036875">
    <property type="entry name" value="Znf_CCHC_sf"/>
</dbReference>
<evidence type="ECO:0000313" key="4">
    <source>
        <dbReference type="EMBL" id="CAH1451841.1"/>
    </source>
</evidence>
<evidence type="ECO:0000259" key="3">
    <source>
        <dbReference type="PROSITE" id="PS50158"/>
    </source>
</evidence>
<dbReference type="AlphaFoldDB" id="A0AAU9PN97"/>
<keyword evidence="5" id="KW-1185">Reference proteome</keyword>
<keyword evidence="1" id="KW-0863">Zinc-finger</keyword>
<dbReference type="GO" id="GO:0003676">
    <property type="term" value="F:nucleic acid binding"/>
    <property type="evidence" value="ECO:0007669"/>
    <property type="project" value="InterPro"/>
</dbReference>
<dbReference type="GO" id="GO:0008270">
    <property type="term" value="F:zinc ion binding"/>
    <property type="evidence" value="ECO:0007669"/>
    <property type="project" value="UniProtKB-KW"/>
</dbReference>
<dbReference type="PROSITE" id="PS50158">
    <property type="entry name" value="ZF_CCHC"/>
    <property type="match status" value="1"/>
</dbReference>
<keyword evidence="1" id="KW-0479">Metal-binding</keyword>
<reference evidence="4 5" key="1">
    <citation type="submission" date="2022-01" db="EMBL/GenBank/DDBJ databases">
        <authorList>
            <person name="Xiong W."/>
            <person name="Schranz E."/>
        </authorList>
    </citation>
    <scope>NUCLEOTIDE SEQUENCE [LARGE SCALE GENOMIC DNA]</scope>
</reference>
<comment type="caution">
    <text evidence="4">The sequence shown here is derived from an EMBL/GenBank/DDBJ whole genome shotgun (WGS) entry which is preliminary data.</text>
</comment>
<protein>
    <recommendedName>
        <fullName evidence="3">CCHC-type domain-containing protein</fullName>
    </recommendedName>
</protein>
<dbReference type="PANTHER" id="PTHR15503">
    <property type="entry name" value="LDOC1 RELATED"/>
    <property type="match status" value="1"/>
</dbReference>
<evidence type="ECO:0000256" key="2">
    <source>
        <dbReference type="SAM" id="MobiDB-lite"/>
    </source>
</evidence>
<gene>
    <name evidence="4" type="ORF">LVIROSA_LOCUS37173</name>
</gene>
<feature type="region of interest" description="Disordered" evidence="2">
    <location>
        <begin position="178"/>
        <end position="247"/>
    </location>
</feature>
<dbReference type="Pfam" id="PF19259">
    <property type="entry name" value="Ty3_capsid"/>
    <property type="match status" value="1"/>
</dbReference>
<evidence type="ECO:0000313" key="5">
    <source>
        <dbReference type="Proteomes" id="UP001157418"/>
    </source>
</evidence>
<feature type="compositionally biased region" description="Basic and acidic residues" evidence="2">
    <location>
        <begin position="178"/>
        <end position="206"/>
    </location>
</feature>
<dbReference type="Gene3D" id="4.10.60.10">
    <property type="entry name" value="Zinc finger, CCHC-type"/>
    <property type="match status" value="1"/>
</dbReference>
<dbReference type="InterPro" id="IPR001878">
    <property type="entry name" value="Znf_CCHC"/>
</dbReference>